<dbReference type="EMBL" id="ASHM01014997">
    <property type="protein sequence ID" value="PNX96915.1"/>
    <property type="molecule type" value="Genomic_DNA"/>
</dbReference>
<comment type="caution">
    <text evidence="2">The sequence shown here is derived from an EMBL/GenBank/DDBJ whole genome shotgun (WGS) entry which is preliminary data.</text>
</comment>
<proteinExistence type="predicted"/>
<feature type="domain" description="Retrotransposon gag" evidence="1">
    <location>
        <begin position="74"/>
        <end position="121"/>
    </location>
</feature>
<reference evidence="2 3" key="1">
    <citation type="journal article" date="2014" name="Am. J. Bot.">
        <title>Genome assembly and annotation for red clover (Trifolium pratense; Fabaceae).</title>
        <authorList>
            <person name="Istvanek J."/>
            <person name="Jaros M."/>
            <person name="Krenek A."/>
            <person name="Repkova J."/>
        </authorList>
    </citation>
    <scope>NUCLEOTIDE SEQUENCE [LARGE SCALE GENOMIC DNA]</scope>
    <source>
        <strain evidence="3">cv. Tatra</strain>
        <tissue evidence="2">Young leaves</tissue>
    </source>
</reference>
<organism evidence="2 3">
    <name type="scientific">Trifolium pratense</name>
    <name type="common">Red clover</name>
    <dbReference type="NCBI Taxonomy" id="57577"/>
    <lineage>
        <taxon>Eukaryota</taxon>
        <taxon>Viridiplantae</taxon>
        <taxon>Streptophyta</taxon>
        <taxon>Embryophyta</taxon>
        <taxon>Tracheophyta</taxon>
        <taxon>Spermatophyta</taxon>
        <taxon>Magnoliopsida</taxon>
        <taxon>eudicotyledons</taxon>
        <taxon>Gunneridae</taxon>
        <taxon>Pentapetalae</taxon>
        <taxon>rosids</taxon>
        <taxon>fabids</taxon>
        <taxon>Fabales</taxon>
        <taxon>Fabaceae</taxon>
        <taxon>Papilionoideae</taxon>
        <taxon>50 kb inversion clade</taxon>
        <taxon>NPAAA clade</taxon>
        <taxon>Hologalegina</taxon>
        <taxon>IRL clade</taxon>
        <taxon>Trifolieae</taxon>
        <taxon>Trifolium</taxon>
    </lineage>
</organism>
<sequence>MAAEPRVTMRDYCKRYDTEQVSLGFQPAEPVNFDIKGNVLAALKENQFDGRANKDPWLMQKVPNGINEGHKKLRLFTFSLTGTAKEWLQCLPSGTIQAWKELEDKFIWRDSSLMTSSRKERRTL</sequence>
<gene>
    <name evidence="2" type="ORF">L195_g020132</name>
</gene>
<protein>
    <recommendedName>
        <fullName evidence="1">Retrotransposon gag domain-containing protein</fullName>
    </recommendedName>
</protein>
<dbReference type="InterPro" id="IPR005162">
    <property type="entry name" value="Retrotrans_gag_dom"/>
</dbReference>
<evidence type="ECO:0000313" key="3">
    <source>
        <dbReference type="Proteomes" id="UP000236291"/>
    </source>
</evidence>
<dbReference type="Proteomes" id="UP000236291">
    <property type="component" value="Unassembled WGS sequence"/>
</dbReference>
<dbReference type="AlphaFoldDB" id="A0A2K3N1I6"/>
<name>A0A2K3N1I6_TRIPR</name>
<evidence type="ECO:0000259" key="1">
    <source>
        <dbReference type="Pfam" id="PF03732"/>
    </source>
</evidence>
<reference evidence="2 3" key="2">
    <citation type="journal article" date="2017" name="Front. Plant Sci.">
        <title>Gene Classification and Mining of Molecular Markers Useful in Red Clover (Trifolium pratense) Breeding.</title>
        <authorList>
            <person name="Istvanek J."/>
            <person name="Dluhosova J."/>
            <person name="Dluhos P."/>
            <person name="Patkova L."/>
            <person name="Nedelnik J."/>
            <person name="Repkova J."/>
        </authorList>
    </citation>
    <scope>NUCLEOTIDE SEQUENCE [LARGE SCALE GENOMIC DNA]</scope>
    <source>
        <strain evidence="3">cv. Tatra</strain>
        <tissue evidence="2">Young leaves</tissue>
    </source>
</reference>
<accession>A0A2K3N1I6</accession>
<evidence type="ECO:0000313" key="2">
    <source>
        <dbReference type="EMBL" id="PNX96915.1"/>
    </source>
</evidence>
<dbReference type="Pfam" id="PF03732">
    <property type="entry name" value="Retrotrans_gag"/>
    <property type="match status" value="1"/>
</dbReference>